<keyword evidence="7 9" id="KW-0805">Transcription regulation</keyword>
<dbReference type="Pfam" id="PF07497">
    <property type="entry name" value="Rho_RNA_bind"/>
    <property type="match status" value="1"/>
</dbReference>
<keyword evidence="4 9" id="KW-0347">Helicase</keyword>
<gene>
    <name evidence="9 13" type="primary">rho</name>
    <name evidence="13" type="ordered locus">TERTU_0210</name>
</gene>
<reference evidence="13 14" key="1">
    <citation type="journal article" date="2009" name="PLoS ONE">
        <title>The complete genome of Teredinibacter turnerae T7901: an intracellular endosymbiont of marine wood-boring bivalves (shipworms).</title>
        <authorList>
            <person name="Yang J.C."/>
            <person name="Madupu R."/>
            <person name="Durkin A.S."/>
            <person name="Ekborg N.A."/>
            <person name="Pedamallu C.S."/>
            <person name="Hostetler J.B."/>
            <person name="Radune D."/>
            <person name="Toms B.S."/>
            <person name="Henrissat B."/>
            <person name="Coutinho P.M."/>
            <person name="Schwarz S."/>
            <person name="Field L."/>
            <person name="Trindade-Silva A.E."/>
            <person name="Soares C.A.G."/>
            <person name="Elshahawi S."/>
            <person name="Hanora A."/>
            <person name="Schmidt E.W."/>
            <person name="Haygood M.G."/>
            <person name="Posfai J."/>
            <person name="Benner J."/>
            <person name="Madinger C."/>
            <person name="Nove J."/>
            <person name="Anton B."/>
            <person name="Chaudhary K."/>
            <person name="Foster J."/>
            <person name="Holman A."/>
            <person name="Kumar S."/>
            <person name="Lessard P.A."/>
            <person name="Luyten Y.A."/>
            <person name="Slatko B."/>
            <person name="Wood N."/>
            <person name="Wu B."/>
            <person name="Teplitski M."/>
            <person name="Mougous J.D."/>
            <person name="Ward N."/>
            <person name="Eisen J.A."/>
            <person name="Badger J.H."/>
            <person name="Distel D.L."/>
        </authorList>
    </citation>
    <scope>NUCLEOTIDE SEQUENCE [LARGE SCALE GENOMIC DNA]</scope>
    <source>
        <strain evidence="14">ATCC 39867 / T7901</strain>
    </source>
</reference>
<feature type="region of interest" description="RNA-binding 1" evidence="9">
    <location>
        <begin position="108"/>
        <end position="110"/>
    </location>
</feature>
<evidence type="ECO:0000256" key="7">
    <source>
        <dbReference type="ARBA" id="ARBA00023015"/>
    </source>
</evidence>
<protein>
    <recommendedName>
        <fullName evidence="9 10">Transcription termination factor Rho</fullName>
        <ecNumber evidence="9 10">3.6.4.-</ecNumber>
    </recommendedName>
    <alternativeName>
        <fullName evidence="9">ATP-dependent helicase Rho</fullName>
    </alternativeName>
</protein>
<dbReference type="SUPFAM" id="SSF52540">
    <property type="entry name" value="P-loop containing nucleoside triphosphate hydrolases"/>
    <property type="match status" value="1"/>
</dbReference>
<evidence type="ECO:0000256" key="11">
    <source>
        <dbReference type="PROSITE-ProRule" id="PRU01203"/>
    </source>
</evidence>
<dbReference type="InterPro" id="IPR011113">
    <property type="entry name" value="Rho_RNA-bd"/>
</dbReference>
<dbReference type="Gene3D" id="1.10.720.10">
    <property type="match status" value="1"/>
</dbReference>
<dbReference type="InterPro" id="IPR041703">
    <property type="entry name" value="Rho_factor_ATP-bd"/>
</dbReference>
<evidence type="ECO:0000256" key="3">
    <source>
        <dbReference type="ARBA" id="ARBA00022801"/>
    </source>
</evidence>
<evidence type="ECO:0000259" key="12">
    <source>
        <dbReference type="PROSITE" id="PS51856"/>
    </source>
</evidence>
<dbReference type="SMART" id="SM00357">
    <property type="entry name" value="CSP"/>
    <property type="match status" value="1"/>
</dbReference>
<keyword evidence="3 9" id="KW-0378">Hydrolase</keyword>
<sequence length="419" mass="47112">MNLTDLKTKPIEELIDIAKEMGMESLARSRKQDVIFNILKRHARSGEDIYGDGVLEILQDGFGFLRSSGSSYLAGPDDIYVSPSQIRRFNLRTGDSIAGKIRPPKEGERYFALLKVNEINFDKPENSRNKILFENLTPLFPTSRLVLETGNGSSEDLTGRIIDLISPIGKGQRGLIVAPPKAGKTIMMQNVAQAITRNNPECHLIVLLIDERPEEVTEMQRSVRGEVVASTFDEPPSRHVQVAEMVIERAKRLVEHKKDVVILLDSITRLARAYNTVIPSSGKVLTGGVDAHALERPKRFFGAARNIEEGGSLSIVATALIDTGSKMDEVIYEEFKGTGNLELHLDRKVAEKRVYPAINIRRSGTRREDLLMREDELSRVWILRKLLHDMEDIAATEFLVDRLKGFKTNDEFFLSMKSK</sequence>
<dbReference type="RefSeq" id="WP_015818671.1">
    <property type="nucleotide sequence ID" value="NC_012997.1"/>
</dbReference>
<evidence type="ECO:0000256" key="1">
    <source>
        <dbReference type="ARBA" id="ARBA00022472"/>
    </source>
</evidence>
<evidence type="ECO:0000256" key="10">
    <source>
        <dbReference type="NCBIfam" id="TIGR00767"/>
    </source>
</evidence>
<evidence type="ECO:0000256" key="9">
    <source>
        <dbReference type="HAMAP-Rule" id="MF_01884"/>
    </source>
</evidence>
<dbReference type="GO" id="GO:0004386">
    <property type="term" value="F:helicase activity"/>
    <property type="evidence" value="ECO:0007669"/>
    <property type="project" value="UniProtKB-UniRule"/>
</dbReference>
<dbReference type="FunFam" id="2.40.50.140:FF:000010">
    <property type="entry name" value="Transcription termination factor Rho"/>
    <property type="match status" value="1"/>
</dbReference>
<dbReference type="NCBIfam" id="NF006886">
    <property type="entry name" value="PRK09376.1"/>
    <property type="match status" value="1"/>
</dbReference>
<dbReference type="HAMAP" id="MF_01884">
    <property type="entry name" value="Rho"/>
    <property type="match status" value="1"/>
</dbReference>
<dbReference type="NCBIfam" id="TIGR00767">
    <property type="entry name" value="rho"/>
    <property type="match status" value="1"/>
</dbReference>
<dbReference type="GO" id="GO:0005829">
    <property type="term" value="C:cytosol"/>
    <property type="evidence" value="ECO:0007669"/>
    <property type="project" value="UniProtKB-ARBA"/>
</dbReference>
<evidence type="ECO:0000256" key="5">
    <source>
        <dbReference type="ARBA" id="ARBA00022840"/>
    </source>
</evidence>
<dbReference type="SUPFAM" id="SSF68912">
    <property type="entry name" value="Rho N-terminal domain-like"/>
    <property type="match status" value="1"/>
</dbReference>
<dbReference type="SMART" id="SM00959">
    <property type="entry name" value="Rho_N"/>
    <property type="match status" value="1"/>
</dbReference>
<evidence type="ECO:0000256" key="2">
    <source>
        <dbReference type="ARBA" id="ARBA00022741"/>
    </source>
</evidence>
<dbReference type="KEGG" id="ttu:TERTU_0210"/>
<dbReference type="FunFam" id="3.40.50.300:FF:000072">
    <property type="entry name" value="Transcription termination factor Rho"/>
    <property type="match status" value="1"/>
</dbReference>
<dbReference type="PANTHER" id="PTHR46425:SF1">
    <property type="entry name" value="TRANSCRIPTION TERMINATION FACTOR RHO"/>
    <property type="match status" value="1"/>
</dbReference>
<feature type="region of interest" description="RNA-binding 1" evidence="9">
    <location>
        <begin position="61"/>
        <end position="66"/>
    </location>
</feature>
<feature type="site" description="RNA-binding 2" evidence="9">
    <location>
        <position position="326"/>
    </location>
</feature>
<feature type="region of interest" description="RNA-binding 1" evidence="9">
    <location>
        <begin position="78"/>
        <end position="80"/>
    </location>
</feature>
<keyword evidence="2 9" id="KW-0547">Nucleotide-binding</keyword>
<dbReference type="eggNOG" id="COG1158">
    <property type="taxonomic scope" value="Bacteria"/>
</dbReference>
<dbReference type="GO" id="GO:0008186">
    <property type="term" value="F:ATP-dependent activity, acting on RNA"/>
    <property type="evidence" value="ECO:0007669"/>
    <property type="project" value="UniProtKB-UniRule"/>
</dbReference>
<dbReference type="Gene3D" id="3.40.50.300">
    <property type="entry name" value="P-loop containing nucleotide triphosphate hydrolases"/>
    <property type="match status" value="1"/>
</dbReference>
<evidence type="ECO:0000313" key="14">
    <source>
        <dbReference type="Proteomes" id="UP000009080"/>
    </source>
</evidence>
<dbReference type="GO" id="GO:0016787">
    <property type="term" value="F:hydrolase activity"/>
    <property type="evidence" value="ECO:0007669"/>
    <property type="project" value="UniProtKB-KW"/>
</dbReference>
<dbReference type="InterPro" id="IPR000194">
    <property type="entry name" value="ATPase_F1/V1/A1_a/bsu_nucl-bd"/>
</dbReference>
<dbReference type="InterPro" id="IPR011112">
    <property type="entry name" value="Rho-like_N"/>
</dbReference>
<dbReference type="GO" id="GO:0003723">
    <property type="term" value="F:RNA binding"/>
    <property type="evidence" value="ECO:0007669"/>
    <property type="project" value="UniProtKB-UniRule"/>
</dbReference>
<dbReference type="InterPro" id="IPR012340">
    <property type="entry name" value="NA-bd_OB-fold"/>
</dbReference>
<feature type="domain" description="Rho RNA-BD" evidence="12">
    <location>
        <begin position="48"/>
        <end position="123"/>
    </location>
</feature>
<dbReference type="AlphaFoldDB" id="C5BLI9"/>
<dbReference type="Proteomes" id="UP000009080">
    <property type="component" value="Chromosome"/>
</dbReference>
<comment type="similarity">
    <text evidence="9 11">Belongs to the Rho family.</text>
</comment>
<accession>C5BLI9</accession>
<feature type="region of interest" description="RNA-binding 2" evidence="9">
    <location>
        <begin position="284"/>
        <end position="288"/>
    </location>
</feature>
<organism evidence="13 14">
    <name type="scientific">Teredinibacter turnerae (strain ATCC 39867 / T7901)</name>
    <dbReference type="NCBI Taxonomy" id="377629"/>
    <lineage>
        <taxon>Bacteria</taxon>
        <taxon>Pseudomonadati</taxon>
        <taxon>Pseudomonadota</taxon>
        <taxon>Gammaproteobacteria</taxon>
        <taxon>Cellvibrionales</taxon>
        <taxon>Cellvibrionaceae</taxon>
        <taxon>Teredinibacter</taxon>
    </lineage>
</organism>
<feature type="binding site" evidence="9">
    <location>
        <begin position="169"/>
        <end position="174"/>
    </location>
    <ligand>
        <name>ATP</name>
        <dbReference type="ChEBI" id="CHEBI:30616"/>
    </ligand>
</feature>
<feature type="binding site" evidence="9">
    <location>
        <begin position="181"/>
        <end position="186"/>
    </location>
    <ligand>
        <name>ATP</name>
        <dbReference type="ChEBI" id="CHEBI:30616"/>
    </ligand>
</feature>
<dbReference type="GO" id="GO:0005524">
    <property type="term" value="F:ATP binding"/>
    <property type="evidence" value="ECO:0007669"/>
    <property type="project" value="UniProtKB-UniRule"/>
</dbReference>
<feature type="binding site" evidence="9">
    <location>
        <position position="212"/>
    </location>
    <ligand>
        <name>ATP</name>
        <dbReference type="ChEBI" id="CHEBI:30616"/>
    </ligand>
</feature>
<dbReference type="InterPro" id="IPR011129">
    <property type="entry name" value="CSD"/>
</dbReference>
<dbReference type="SUPFAM" id="SSF50249">
    <property type="entry name" value="Nucleic acid-binding proteins"/>
    <property type="match status" value="1"/>
</dbReference>
<dbReference type="SMART" id="SM00382">
    <property type="entry name" value="AAA"/>
    <property type="match status" value="1"/>
</dbReference>
<evidence type="ECO:0000313" key="13">
    <source>
        <dbReference type="EMBL" id="ACR12559.1"/>
    </source>
</evidence>
<dbReference type="InterPro" id="IPR036269">
    <property type="entry name" value="Rho_N_sf"/>
</dbReference>
<dbReference type="CDD" id="cd04459">
    <property type="entry name" value="Rho_CSD"/>
    <property type="match status" value="1"/>
</dbReference>
<evidence type="ECO:0000256" key="6">
    <source>
        <dbReference type="ARBA" id="ARBA00022884"/>
    </source>
</evidence>
<dbReference type="OrthoDB" id="9805197at2"/>
<dbReference type="GO" id="GO:0006353">
    <property type="term" value="P:DNA-templated transcription termination"/>
    <property type="evidence" value="ECO:0007669"/>
    <property type="project" value="UniProtKB-UniRule"/>
</dbReference>
<name>C5BLI9_TERTT</name>
<dbReference type="Pfam" id="PF00006">
    <property type="entry name" value="ATP-synt_ab"/>
    <property type="match status" value="1"/>
</dbReference>
<evidence type="ECO:0000256" key="4">
    <source>
        <dbReference type="ARBA" id="ARBA00022806"/>
    </source>
</evidence>
<keyword evidence="14" id="KW-1185">Reference proteome</keyword>
<dbReference type="EMBL" id="CP001614">
    <property type="protein sequence ID" value="ACR12559.1"/>
    <property type="molecule type" value="Genomic_DNA"/>
</dbReference>
<keyword evidence="5 9" id="KW-0067">ATP-binding</keyword>
<dbReference type="Gene3D" id="2.40.50.140">
    <property type="entry name" value="Nucleic acid-binding proteins"/>
    <property type="match status" value="1"/>
</dbReference>
<dbReference type="InterPro" id="IPR027417">
    <property type="entry name" value="P-loop_NTPase"/>
</dbReference>
<dbReference type="HOGENOM" id="CLU_016377_4_3_6"/>
<dbReference type="CDD" id="cd01128">
    <property type="entry name" value="rho_factor_C"/>
    <property type="match status" value="1"/>
</dbReference>
<dbReference type="PROSITE" id="PS51856">
    <property type="entry name" value="RHO_RNA_BD"/>
    <property type="match status" value="1"/>
</dbReference>
<keyword evidence="8 9" id="KW-0804">Transcription</keyword>
<comment type="function">
    <text evidence="9">Facilitates transcription termination by a mechanism that involves Rho binding to the nascent RNA, activation of Rho's RNA-dependent ATPase activity, and release of the mRNA from the DNA template.</text>
</comment>
<keyword evidence="6 9" id="KW-0694">RNA-binding</keyword>
<dbReference type="InterPro" id="IPR004665">
    <property type="entry name" value="Term_rho"/>
</dbReference>
<proteinExistence type="inferred from homology"/>
<keyword evidence="1 9" id="KW-0806">Transcription termination</keyword>
<dbReference type="InterPro" id="IPR003593">
    <property type="entry name" value="AAA+_ATPase"/>
</dbReference>
<evidence type="ECO:0000256" key="8">
    <source>
        <dbReference type="ARBA" id="ARBA00023163"/>
    </source>
</evidence>
<comment type="subunit">
    <text evidence="9">Homohexamer. The homohexamer assembles into an open ring structure.</text>
</comment>
<dbReference type="EC" id="3.6.4.-" evidence="9 10"/>
<dbReference type="PANTHER" id="PTHR46425">
    <property type="entry name" value="TRANSCRIPTION TERMINATION FACTOR RHO"/>
    <property type="match status" value="1"/>
</dbReference>
<dbReference type="STRING" id="377629.TERTU_0210"/>
<dbReference type="Pfam" id="PF07498">
    <property type="entry name" value="Rho_N"/>
    <property type="match status" value="1"/>
</dbReference>